<protein>
    <submittedName>
        <fullName evidence="1">Uncharacterized protein</fullName>
    </submittedName>
</protein>
<proteinExistence type="predicted"/>
<dbReference type="EMBL" id="JBHTIL010000004">
    <property type="protein sequence ID" value="MFD0927243.1"/>
    <property type="molecule type" value="Genomic_DNA"/>
</dbReference>
<evidence type="ECO:0000313" key="1">
    <source>
        <dbReference type="EMBL" id="MFD0927243.1"/>
    </source>
</evidence>
<name>A0ABW3GAL6_9NOCA</name>
<reference evidence="2" key="1">
    <citation type="journal article" date="2019" name="Int. J. Syst. Evol. Microbiol.">
        <title>The Global Catalogue of Microorganisms (GCM) 10K type strain sequencing project: providing services to taxonomists for standard genome sequencing and annotation.</title>
        <authorList>
            <consortium name="The Broad Institute Genomics Platform"/>
            <consortium name="The Broad Institute Genome Sequencing Center for Infectious Disease"/>
            <person name="Wu L."/>
            <person name="Ma J."/>
        </authorList>
    </citation>
    <scope>NUCLEOTIDE SEQUENCE [LARGE SCALE GENOMIC DNA]</scope>
    <source>
        <strain evidence="2">CCUG 50873</strain>
    </source>
</reference>
<organism evidence="1 2">
    <name type="scientific">Williamsia deligens</name>
    <dbReference type="NCBI Taxonomy" id="321325"/>
    <lineage>
        <taxon>Bacteria</taxon>
        <taxon>Bacillati</taxon>
        <taxon>Actinomycetota</taxon>
        <taxon>Actinomycetes</taxon>
        <taxon>Mycobacteriales</taxon>
        <taxon>Nocardiaceae</taxon>
        <taxon>Williamsia</taxon>
    </lineage>
</organism>
<sequence>MTICRNDDERRREVQRIAREMAATAPPLTEKQAALLRRVWVRPVNARGDVS</sequence>
<gene>
    <name evidence="1" type="ORF">ACFQ04_16005</name>
</gene>
<accession>A0ABW3GAL6</accession>
<dbReference type="Proteomes" id="UP001597068">
    <property type="component" value="Unassembled WGS sequence"/>
</dbReference>
<dbReference type="RefSeq" id="WP_253649068.1">
    <property type="nucleotide sequence ID" value="NZ_BAAAMO010000005.1"/>
</dbReference>
<keyword evidence="2" id="KW-1185">Reference proteome</keyword>
<comment type="caution">
    <text evidence="1">The sequence shown here is derived from an EMBL/GenBank/DDBJ whole genome shotgun (WGS) entry which is preliminary data.</text>
</comment>
<evidence type="ECO:0000313" key="2">
    <source>
        <dbReference type="Proteomes" id="UP001597068"/>
    </source>
</evidence>